<dbReference type="Pfam" id="PF12833">
    <property type="entry name" value="HTH_18"/>
    <property type="match status" value="1"/>
</dbReference>
<dbReference type="PANTHER" id="PTHR43130:SF3">
    <property type="entry name" value="HTH-TYPE TRANSCRIPTIONAL REGULATOR RV1931C"/>
    <property type="match status" value="1"/>
</dbReference>
<dbReference type="SUPFAM" id="SSF46689">
    <property type="entry name" value="Homeodomain-like"/>
    <property type="match status" value="2"/>
</dbReference>
<gene>
    <name evidence="5" type="ORF">DGD08_12460</name>
</gene>
<keyword evidence="2" id="KW-0238">DNA-binding</keyword>
<dbReference type="PROSITE" id="PS01124">
    <property type="entry name" value="HTH_ARAC_FAMILY_2"/>
    <property type="match status" value="1"/>
</dbReference>
<protein>
    <submittedName>
        <fullName evidence="5">GlxA family transcriptional regulator</fullName>
    </submittedName>
</protein>
<dbReference type="Pfam" id="PF01965">
    <property type="entry name" value="DJ-1_PfpI"/>
    <property type="match status" value="1"/>
</dbReference>
<evidence type="ECO:0000256" key="3">
    <source>
        <dbReference type="ARBA" id="ARBA00023163"/>
    </source>
</evidence>
<dbReference type="AlphaFoldDB" id="A0A3D4VBL3"/>
<dbReference type="SUPFAM" id="SSF52317">
    <property type="entry name" value="Class I glutamine amidotransferase-like"/>
    <property type="match status" value="1"/>
</dbReference>
<dbReference type="GO" id="GO:0003700">
    <property type="term" value="F:DNA-binding transcription factor activity"/>
    <property type="evidence" value="ECO:0007669"/>
    <property type="project" value="InterPro"/>
</dbReference>
<dbReference type="PROSITE" id="PS00041">
    <property type="entry name" value="HTH_ARAC_FAMILY_1"/>
    <property type="match status" value="1"/>
</dbReference>
<dbReference type="SMART" id="SM00342">
    <property type="entry name" value="HTH_ARAC"/>
    <property type="match status" value="1"/>
</dbReference>
<dbReference type="Gene3D" id="3.40.50.880">
    <property type="match status" value="1"/>
</dbReference>
<dbReference type="Gene3D" id="1.10.10.60">
    <property type="entry name" value="Homeodomain-like"/>
    <property type="match status" value="1"/>
</dbReference>
<dbReference type="InterPro" id="IPR018062">
    <property type="entry name" value="HTH_AraC-typ_CS"/>
</dbReference>
<dbReference type="InterPro" id="IPR002818">
    <property type="entry name" value="DJ-1/PfpI"/>
</dbReference>
<dbReference type="OMA" id="CVATTHW"/>
<comment type="caution">
    <text evidence="5">The sequence shown here is derived from an EMBL/GenBank/DDBJ whole genome shotgun (WGS) entry which is preliminary data.</text>
</comment>
<keyword evidence="1" id="KW-0805">Transcription regulation</keyword>
<dbReference type="InterPro" id="IPR009057">
    <property type="entry name" value="Homeodomain-like_sf"/>
</dbReference>
<dbReference type="InterPro" id="IPR029062">
    <property type="entry name" value="Class_I_gatase-like"/>
</dbReference>
<keyword evidence="3" id="KW-0804">Transcription</keyword>
<dbReference type="Proteomes" id="UP000264071">
    <property type="component" value="Unassembled WGS sequence"/>
</dbReference>
<dbReference type="InterPro" id="IPR018060">
    <property type="entry name" value="HTH_AraC"/>
</dbReference>
<evidence type="ECO:0000259" key="4">
    <source>
        <dbReference type="PROSITE" id="PS01124"/>
    </source>
</evidence>
<accession>A0A3D4VBL3</accession>
<dbReference type="InterPro" id="IPR052158">
    <property type="entry name" value="INH-QAR"/>
</dbReference>
<proteinExistence type="predicted"/>
<sequence length="322" mass="34733">MAPITIATLLYDGVNALDVAGPLEAFAAACTGNNTPGYTIDTWSLGALDVRTESGLLLRAHRRAPERPAADLLLVPGGSGVRDPRTLKALGDWLRRHHAAFVRIASVCTGAYAVAESGLADGRTLTTHWAHANDLARRYPAVRVQSDALCTQDGPLYSSGGVTAGIDLALSIIEKDLGVRTAAATARELVVFLRRTGTQAQFSEPLRLQAMNDDGLQEVCLWATNHPDADLSVEALATRANMSPRQFARRFRSAMGITPGRFVVTLRLDRARTALAGGRVSIKRVASGAGFQSVDGFRRAFERELGVSPSEYQQRFANRRPR</sequence>
<reference evidence="5 6" key="1">
    <citation type="journal article" date="2018" name="Nat. Biotechnol.">
        <title>A standardized bacterial taxonomy based on genome phylogeny substantially revises the tree of life.</title>
        <authorList>
            <person name="Parks D.H."/>
            <person name="Chuvochina M."/>
            <person name="Waite D.W."/>
            <person name="Rinke C."/>
            <person name="Skarshewski A."/>
            <person name="Chaumeil P.A."/>
            <person name="Hugenholtz P."/>
        </authorList>
    </citation>
    <scope>NUCLEOTIDE SEQUENCE [LARGE SCALE GENOMIC DNA]</scope>
    <source>
        <strain evidence="5">UBA8844</strain>
    </source>
</reference>
<evidence type="ECO:0000256" key="1">
    <source>
        <dbReference type="ARBA" id="ARBA00023015"/>
    </source>
</evidence>
<organism evidence="5 6">
    <name type="scientific">Gemmatimonas aurantiaca</name>
    <dbReference type="NCBI Taxonomy" id="173480"/>
    <lineage>
        <taxon>Bacteria</taxon>
        <taxon>Pseudomonadati</taxon>
        <taxon>Gemmatimonadota</taxon>
        <taxon>Gemmatimonadia</taxon>
        <taxon>Gemmatimonadales</taxon>
        <taxon>Gemmatimonadaceae</taxon>
        <taxon>Gemmatimonas</taxon>
    </lineage>
</organism>
<dbReference type="EMBL" id="DPIY01000010">
    <property type="protein sequence ID" value="HCT58008.1"/>
    <property type="molecule type" value="Genomic_DNA"/>
</dbReference>
<dbReference type="PANTHER" id="PTHR43130">
    <property type="entry name" value="ARAC-FAMILY TRANSCRIPTIONAL REGULATOR"/>
    <property type="match status" value="1"/>
</dbReference>
<dbReference type="GO" id="GO:0043565">
    <property type="term" value="F:sequence-specific DNA binding"/>
    <property type="evidence" value="ECO:0007669"/>
    <property type="project" value="InterPro"/>
</dbReference>
<evidence type="ECO:0000313" key="5">
    <source>
        <dbReference type="EMBL" id="HCT58008.1"/>
    </source>
</evidence>
<name>A0A3D4VBL3_9BACT</name>
<dbReference type="CDD" id="cd03137">
    <property type="entry name" value="GATase1_AraC_1"/>
    <property type="match status" value="1"/>
</dbReference>
<evidence type="ECO:0000313" key="6">
    <source>
        <dbReference type="Proteomes" id="UP000264071"/>
    </source>
</evidence>
<feature type="domain" description="HTH araC/xylS-type" evidence="4">
    <location>
        <begin position="217"/>
        <end position="315"/>
    </location>
</feature>
<evidence type="ECO:0000256" key="2">
    <source>
        <dbReference type="ARBA" id="ARBA00023125"/>
    </source>
</evidence>